<keyword evidence="2" id="KW-1185">Reference proteome</keyword>
<dbReference type="EMBL" id="BEGY01000139">
    <property type="protein sequence ID" value="GAX84883.1"/>
    <property type="molecule type" value="Genomic_DNA"/>
</dbReference>
<sequence length="127" mass="14216">MSRLAFLHPGDWNSPDLFTWTTWAPAPLDNYMTRTLLGRHFMCKDFGDLEERHLSSAALTLSTMDHILVLGEDALNDVAMRVGLGWAKTLRSKHFRCGPGFKPCGCLLFPAAGLQRAVNTSSHTLWQ</sequence>
<name>A0A250XPF8_9CHLO</name>
<evidence type="ECO:0000313" key="2">
    <source>
        <dbReference type="Proteomes" id="UP000232323"/>
    </source>
</evidence>
<dbReference type="OrthoDB" id="530351at2759"/>
<organism evidence="1 2">
    <name type="scientific">Chlamydomonas eustigma</name>
    <dbReference type="NCBI Taxonomy" id="1157962"/>
    <lineage>
        <taxon>Eukaryota</taxon>
        <taxon>Viridiplantae</taxon>
        <taxon>Chlorophyta</taxon>
        <taxon>core chlorophytes</taxon>
        <taxon>Chlorophyceae</taxon>
        <taxon>CS clade</taxon>
        <taxon>Chlamydomonadales</taxon>
        <taxon>Chlamydomonadaceae</taxon>
        <taxon>Chlamydomonas</taxon>
    </lineage>
</organism>
<accession>A0A250XPF8</accession>
<comment type="caution">
    <text evidence="1">The sequence shown here is derived from an EMBL/GenBank/DDBJ whole genome shotgun (WGS) entry which is preliminary data.</text>
</comment>
<dbReference type="Proteomes" id="UP000232323">
    <property type="component" value="Unassembled WGS sequence"/>
</dbReference>
<reference evidence="1 2" key="1">
    <citation type="submission" date="2017-08" db="EMBL/GenBank/DDBJ databases">
        <title>Acidophilic green algal genome provides insights into adaptation to an acidic environment.</title>
        <authorList>
            <person name="Hirooka S."/>
            <person name="Hirose Y."/>
            <person name="Kanesaki Y."/>
            <person name="Higuchi S."/>
            <person name="Fujiwara T."/>
            <person name="Onuma R."/>
            <person name="Era A."/>
            <person name="Ohbayashi R."/>
            <person name="Uzuka A."/>
            <person name="Nozaki H."/>
            <person name="Yoshikawa H."/>
            <person name="Miyagishima S.Y."/>
        </authorList>
    </citation>
    <scope>NUCLEOTIDE SEQUENCE [LARGE SCALE GENOMIC DNA]</scope>
    <source>
        <strain evidence="1 2">NIES-2499</strain>
    </source>
</reference>
<dbReference type="AlphaFoldDB" id="A0A250XPF8"/>
<evidence type="ECO:0000313" key="1">
    <source>
        <dbReference type="EMBL" id="GAX84883.1"/>
    </source>
</evidence>
<gene>
    <name evidence="1" type="ORF">CEUSTIGMA_g12304.t1</name>
</gene>
<proteinExistence type="predicted"/>
<protein>
    <submittedName>
        <fullName evidence="1">Uncharacterized protein</fullName>
    </submittedName>
</protein>